<sequence length="69" mass="7896">MGYEALKVLDKTANQQNTYQLVAELTEKAHRLSHERISLGRSNPLEEVFQAIIEREAVPAEEEAEKEKD</sequence>
<dbReference type="Proteomes" id="UP000485484">
    <property type="component" value="Unassembled WGS sequence"/>
</dbReference>
<name>A0A1V5MEF6_UNCT6</name>
<proteinExistence type="predicted"/>
<comment type="caution">
    <text evidence="1">The sequence shown here is derived from an EMBL/GenBank/DDBJ whole genome shotgun (WGS) entry which is preliminary data.</text>
</comment>
<dbReference type="AlphaFoldDB" id="A0A1V5MEF6"/>
<organism evidence="1">
    <name type="scientific">candidate division TA06 bacterium ADurb.Bin417</name>
    <dbReference type="NCBI Taxonomy" id="1852828"/>
    <lineage>
        <taxon>Bacteria</taxon>
        <taxon>Bacteria division TA06</taxon>
    </lineage>
</organism>
<dbReference type="EMBL" id="MWAK01000187">
    <property type="protein sequence ID" value="OPZ91290.1"/>
    <property type="molecule type" value="Genomic_DNA"/>
</dbReference>
<accession>A0A1V5MEF6</accession>
<evidence type="ECO:0000313" key="1">
    <source>
        <dbReference type="EMBL" id="OPZ91290.1"/>
    </source>
</evidence>
<gene>
    <name evidence="1" type="ORF">BWY73_01130</name>
</gene>
<protein>
    <submittedName>
        <fullName evidence="1">Uncharacterized protein</fullName>
    </submittedName>
</protein>
<reference evidence="1" key="1">
    <citation type="submission" date="2017-02" db="EMBL/GenBank/DDBJ databases">
        <title>Delving into the versatile metabolic prowess of the omnipresent phylum Bacteroidetes.</title>
        <authorList>
            <person name="Nobu M.K."/>
            <person name="Mei R."/>
            <person name="Narihiro T."/>
            <person name="Kuroda K."/>
            <person name="Liu W.-T."/>
        </authorList>
    </citation>
    <scope>NUCLEOTIDE SEQUENCE</scope>
    <source>
        <strain evidence="1">ADurb.Bin417</strain>
    </source>
</reference>